<dbReference type="InterPro" id="IPR004961">
    <property type="entry name" value="Lipase_chaperone"/>
</dbReference>
<keyword evidence="8 16" id="KW-0442">Lipid degradation</keyword>
<reference evidence="18 19" key="1">
    <citation type="journal article" date="2013" name="Genome Announc.">
        <title>Genome Sequence of the Polycyclic Aromatic Hydrocarbon-Degrading Bacterium Strain Marinobacter nanhaiticus D15-8WT.</title>
        <authorList>
            <person name="Cui Z."/>
            <person name="Gao W."/>
            <person name="Li Q."/>
            <person name="Xu G."/>
            <person name="Zheng L."/>
        </authorList>
    </citation>
    <scope>NUCLEOTIDE SEQUENCE [LARGE SCALE GENOMIC DNA]</scope>
    <source>
        <strain evidence="18 19">D15-8W</strain>
    </source>
</reference>
<evidence type="ECO:0000256" key="5">
    <source>
        <dbReference type="ARBA" id="ARBA00022475"/>
    </source>
</evidence>
<evidence type="ECO:0000256" key="1">
    <source>
        <dbReference type="ARBA" id="ARBA00003280"/>
    </source>
</evidence>
<evidence type="ECO:0000256" key="11">
    <source>
        <dbReference type="ARBA" id="ARBA00023136"/>
    </source>
</evidence>
<evidence type="ECO:0000256" key="10">
    <source>
        <dbReference type="ARBA" id="ARBA00023098"/>
    </source>
</evidence>
<name>N6WX57_9GAMM</name>
<evidence type="ECO:0000256" key="4">
    <source>
        <dbReference type="ARBA" id="ARBA00019692"/>
    </source>
</evidence>
<protein>
    <recommendedName>
        <fullName evidence="4 16">Lipase chaperone</fullName>
    </recommendedName>
    <alternativeName>
        <fullName evidence="16">Lipase activator protein</fullName>
    </alternativeName>
    <alternativeName>
        <fullName evidence="15 16">Lipase foldase</fullName>
    </alternativeName>
    <alternativeName>
        <fullName evidence="13 16">Lipase helper protein</fullName>
    </alternativeName>
    <alternativeName>
        <fullName evidence="14 16">Lipase modulator</fullName>
    </alternativeName>
</protein>
<organism evidence="18 19">
    <name type="scientific">Marinobacter nanhaiticus D15-8W</name>
    <dbReference type="NCBI Taxonomy" id="626887"/>
    <lineage>
        <taxon>Bacteria</taxon>
        <taxon>Pseudomonadati</taxon>
        <taxon>Pseudomonadota</taxon>
        <taxon>Gammaproteobacteria</taxon>
        <taxon>Pseudomonadales</taxon>
        <taxon>Marinobacteraceae</taxon>
        <taxon>Marinobacter</taxon>
    </lineage>
</organism>
<dbReference type="AlphaFoldDB" id="N6WX57"/>
<dbReference type="HOGENOM" id="CLU_064928_0_0_6"/>
<dbReference type="SUPFAM" id="SSF158855">
    <property type="entry name" value="Lipase chaperone-like"/>
    <property type="match status" value="1"/>
</dbReference>
<comment type="caution">
    <text evidence="18">The sequence shown here is derived from an EMBL/GenBank/DDBJ whole genome shotgun (WGS) entry which is preliminary data.</text>
</comment>
<evidence type="ECO:0000256" key="13">
    <source>
        <dbReference type="ARBA" id="ARBA00030948"/>
    </source>
</evidence>
<evidence type="ECO:0000256" key="2">
    <source>
        <dbReference type="ARBA" id="ARBA00004383"/>
    </source>
</evidence>
<dbReference type="Proteomes" id="UP000013165">
    <property type="component" value="Unassembled WGS sequence"/>
</dbReference>
<keyword evidence="12 16" id="KW-0143">Chaperone</keyword>
<dbReference type="GO" id="GO:0016042">
    <property type="term" value="P:lipid catabolic process"/>
    <property type="evidence" value="ECO:0007669"/>
    <property type="project" value="UniProtKB-UniRule"/>
</dbReference>
<feature type="transmembrane region" description="Helical" evidence="16">
    <location>
        <begin position="7"/>
        <end position="25"/>
    </location>
</feature>
<evidence type="ECO:0000256" key="9">
    <source>
        <dbReference type="ARBA" id="ARBA00022989"/>
    </source>
</evidence>
<keyword evidence="10 16" id="KW-0443">Lipid metabolism</keyword>
<evidence type="ECO:0000256" key="3">
    <source>
        <dbReference type="ARBA" id="ARBA00010358"/>
    </source>
</evidence>
<dbReference type="GO" id="GO:0006457">
    <property type="term" value="P:protein folding"/>
    <property type="evidence" value="ECO:0007669"/>
    <property type="project" value="UniProtKB-UniRule"/>
</dbReference>
<dbReference type="RefSeq" id="WP_004579943.1">
    <property type="nucleotide sequence ID" value="NZ_AP028878.1"/>
</dbReference>
<evidence type="ECO:0000256" key="12">
    <source>
        <dbReference type="ARBA" id="ARBA00023186"/>
    </source>
</evidence>
<evidence type="ECO:0000256" key="14">
    <source>
        <dbReference type="ARBA" id="ARBA00031542"/>
    </source>
</evidence>
<keyword evidence="5 16" id="KW-1003">Cell membrane</keyword>
<gene>
    <name evidence="16" type="primary">lifO</name>
    <name evidence="18" type="ORF">J057_09851</name>
</gene>
<keyword evidence="7 16" id="KW-0812">Transmembrane</keyword>
<dbReference type="HAMAP" id="MF_00790">
    <property type="entry name" value="Lipase_chap"/>
    <property type="match status" value="1"/>
</dbReference>
<comment type="subcellular location">
    <subcellularLocation>
        <location evidence="2">Cell inner membrane</location>
        <topology evidence="2">Single-pass membrane protein</topology>
        <orientation evidence="2">Periplasmic side</orientation>
    </subcellularLocation>
</comment>
<proteinExistence type="inferred from homology"/>
<evidence type="ECO:0000256" key="6">
    <source>
        <dbReference type="ARBA" id="ARBA00022519"/>
    </source>
</evidence>
<dbReference type="eggNOG" id="COG5380">
    <property type="taxonomic scope" value="Bacteria"/>
</dbReference>
<accession>N6WX57</accession>
<evidence type="ECO:0000313" key="18">
    <source>
        <dbReference type="EMBL" id="ENO15647.1"/>
    </source>
</evidence>
<feature type="region of interest" description="Disordered" evidence="17">
    <location>
        <begin position="34"/>
        <end position="59"/>
    </location>
</feature>
<dbReference type="GO" id="GO:0005886">
    <property type="term" value="C:plasma membrane"/>
    <property type="evidence" value="ECO:0007669"/>
    <property type="project" value="UniProtKB-SubCell"/>
</dbReference>
<evidence type="ECO:0000256" key="8">
    <source>
        <dbReference type="ARBA" id="ARBA00022963"/>
    </source>
</evidence>
<dbReference type="OrthoDB" id="7025807at2"/>
<comment type="similarity">
    <text evidence="3 16">Belongs to the lipase chaperone family.</text>
</comment>
<dbReference type="GO" id="GO:0051082">
    <property type="term" value="F:unfolded protein binding"/>
    <property type="evidence" value="ECO:0007669"/>
    <property type="project" value="UniProtKB-UniRule"/>
</dbReference>
<evidence type="ECO:0000256" key="15">
    <source>
        <dbReference type="ARBA" id="ARBA00033028"/>
    </source>
</evidence>
<keyword evidence="9 16" id="KW-1133">Transmembrane helix</keyword>
<feature type="compositionally biased region" description="Polar residues" evidence="17">
    <location>
        <begin position="48"/>
        <end position="57"/>
    </location>
</feature>
<evidence type="ECO:0000256" key="7">
    <source>
        <dbReference type="ARBA" id="ARBA00022692"/>
    </source>
</evidence>
<dbReference type="STRING" id="626887.J057_09851"/>
<sequence>MPPILRYLLVFAAIIAVISGAAWLLDPEVPAESPVAPESSTAKLPAKRSTQAPSQLLGTVDKTRLPEQLPGSLQGTQAPSGWLKVDRDNRLMVTPALRGMFEYYLAALGEESLPQLVARIDRALEALPEPARSEANELLGQYLDYKLAVGELETRAGEAGSLQSAEQQLQAIRDLRREYLGEVAAEAFFAREEAIDRFQVRRREIMDNRSLSDAERKAQLAAAESELPESLQEARAESRKFMTYQARLEALQDDPNATEADISRLRESTFGAEIAQRLEDVEQAREDWQRRWAAYRSDLAALESAGLAEPERKAEVQRLRDQYFSEQEQVRVQALDSVN</sequence>
<evidence type="ECO:0000256" key="16">
    <source>
        <dbReference type="HAMAP-Rule" id="MF_00790"/>
    </source>
</evidence>
<dbReference type="PATRIC" id="fig|626887.3.peg.1977"/>
<keyword evidence="11 16" id="KW-0472">Membrane</keyword>
<evidence type="ECO:0000313" key="19">
    <source>
        <dbReference type="Proteomes" id="UP000013165"/>
    </source>
</evidence>
<dbReference type="EMBL" id="APLQ01000011">
    <property type="protein sequence ID" value="ENO15647.1"/>
    <property type="molecule type" value="Genomic_DNA"/>
</dbReference>
<dbReference type="Pfam" id="PF03280">
    <property type="entry name" value="Lipase_chap"/>
    <property type="match status" value="1"/>
</dbReference>
<keyword evidence="6 16" id="KW-0997">Cell inner membrane</keyword>
<comment type="function">
    <text evidence="1 16">May be involved in the folding of the extracellular lipase during its passage through the periplasm.</text>
</comment>
<keyword evidence="19" id="KW-1185">Reference proteome</keyword>
<evidence type="ECO:0000256" key="17">
    <source>
        <dbReference type="SAM" id="MobiDB-lite"/>
    </source>
</evidence>